<organism evidence="1 2">
    <name type="scientific">Brachionus calyciflorus</name>
    <dbReference type="NCBI Taxonomy" id="104777"/>
    <lineage>
        <taxon>Eukaryota</taxon>
        <taxon>Metazoa</taxon>
        <taxon>Spiralia</taxon>
        <taxon>Gnathifera</taxon>
        <taxon>Rotifera</taxon>
        <taxon>Eurotatoria</taxon>
        <taxon>Monogononta</taxon>
        <taxon>Pseudotrocha</taxon>
        <taxon>Ploima</taxon>
        <taxon>Brachionidae</taxon>
        <taxon>Brachionus</taxon>
    </lineage>
</organism>
<accession>A0A814SBA3</accession>
<dbReference type="Proteomes" id="UP000663879">
    <property type="component" value="Unassembled WGS sequence"/>
</dbReference>
<evidence type="ECO:0000313" key="1">
    <source>
        <dbReference type="EMBL" id="CAF1145921.1"/>
    </source>
</evidence>
<name>A0A814SBA3_9BILA</name>
<evidence type="ECO:0000313" key="2">
    <source>
        <dbReference type="Proteomes" id="UP000663879"/>
    </source>
</evidence>
<sequence>MVSKSRIANKVLIRSTFEYVPNVYILNERNIERLHGIQYKALQIIHKERLQCSNTHLHHLSNIETIQNRLHLLSQNYIEKNLLSLNPLIFELLEDPINSNKKRTPLELLAKLI</sequence>
<dbReference type="OrthoDB" id="10420509at2759"/>
<dbReference type="AlphaFoldDB" id="A0A814SBA3"/>
<dbReference type="EMBL" id="CAJNOC010011106">
    <property type="protein sequence ID" value="CAF1145921.1"/>
    <property type="molecule type" value="Genomic_DNA"/>
</dbReference>
<protein>
    <submittedName>
        <fullName evidence="1">Uncharacterized protein</fullName>
    </submittedName>
</protein>
<proteinExistence type="predicted"/>
<gene>
    <name evidence="1" type="ORF">OXX778_LOCUS23096</name>
</gene>
<comment type="caution">
    <text evidence="1">The sequence shown here is derived from an EMBL/GenBank/DDBJ whole genome shotgun (WGS) entry which is preliminary data.</text>
</comment>
<reference evidence="1" key="1">
    <citation type="submission" date="2021-02" db="EMBL/GenBank/DDBJ databases">
        <authorList>
            <person name="Nowell W R."/>
        </authorList>
    </citation>
    <scope>NUCLEOTIDE SEQUENCE</scope>
    <source>
        <strain evidence="1">Ploen Becks lab</strain>
    </source>
</reference>
<keyword evidence="2" id="KW-1185">Reference proteome</keyword>